<evidence type="ECO:0000313" key="3">
    <source>
        <dbReference type="Proteomes" id="UP000217199"/>
    </source>
</evidence>
<feature type="region of interest" description="Disordered" evidence="1">
    <location>
        <begin position="767"/>
        <end position="1065"/>
    </location>
</feature>
<accession>A0A286UG12</accession>
<feature type="compositionally biased region" description="Polar residues" evidence="1">
    <location>
        <begin position="998"/>
        <end position="1009"/>
    </location>
</feature>
<sequence length="1392" mass="153238">MSEQSTQARTPFASFQFNAIGKPPALLSRLSEPETNVFPDTLSSSVNNDTTTTPFMTIEENQENERRIPSLFSRIAFDSENEQLDTTDVEMSTPNNLMYSPESSHTINKVTKVWQSSEELVSSIQLPTPPSSTEIGSSAPFFDSISPLYVTSSPTKFPKSTPFITNSRFCSITDDHDLLNLLQEERSAWNEVYKNKFKGTAVEVIPFTLSEQRTFPNGEESQNHTSRTLVKPSSEHSCSVVLRSIAQVSPSPAVTTSDPPSTTPEKVSNLACDSDNQSSPPITPSPPSPPPSDITCDSAPTTTIRSPAMTREDELKFLLKEKARRSQIKSQLQLKAPTGGKVVLINSPAGLHATDSKLTTVTPLKSLESKTSVKMNTISIKEDNRSSNSLLSERGSKTDTPQNNLTPLFSHAILSPSKANLPVLTTDPPSVSNQLDESRTWIPPPSFVVVPVKTKLSQTPMRVASNPSPNNNVTASTENQLIKADPSPERPRFIPINWQRLEKQTESLASTSKLKLPAHLPPKPVSATEAHYNTTLTSQKRKRSSSFTEETARLSPVKIEDQENPSVTLGGGSIALPKGRKKKKKKIIAPPTVPKAKTVKMEEVEHYTTPSLPSSSSNDSLVPENQAMDRIMIDDIQQKQHETEVAMAANEHSPYVSGAPVANSVLGSNNLISCLAPSQTSAQPPNSSTTQPLPPVHHYPSHNLSPKSLTERENYPGITFETAHSVPSVPAVRENIPDTQGEGDSITRSSVGNRDLMARPIVRVPPSRPRVLLSPKAKVAGGARLTRADCYRPRSPPRISDRYVPQRSNRRSISPRGRNSYPRRRFERRDRSRSNEQRFYRHPRESSRSRERNSYRSRSRSPWSYDSDYCGYSSDNNFRSSYRDHDERSFSPPPRRKSLEWKYDNDRNPNNRVGASPRSYTSDSNSPLRERAGSLQGLSSHSDPHLTNIGNSQTRESVTDASGSSLESSKKFEPSIRQSPLEEDTIQHPGKASHKDSSPSFVDMQSNHGSRQESDAGNLWRGWGASLADVQSNPRQTSERGSKDSGGVQHIDRGPTVQINVQPTPVNVSSMVTKNVEAGATYTKGNNDVISGVHLVQTGPPELKEDLSDSTFGLQSSRPQQPDSQQSKDVSVASHYHQDSGDNPDNTMRFSPASVAVNPEPSPTSQIFERQEKLSSMDLLRQNSSQDDFENTDDRETQLPSDLLNRISDSSPPPKQSLIQPIKDEKRLNNDGTSTISSDSSSPVSPHPVIKPNSKSSSSGLQSRITDREGNNILSTPMSVFKPANGSKNKSLQDRLGLGLHLSEGNIQDQPRKTIVPQRMETSIEQHYSTLPGNSDKSRDLLHRLDLASSENEPSRPNQPLPGRGRDRGYGRGGTRAPSQSLANPNNFIVCM</sequence>
<feature type="compositionally biased region" description="Low complexity" evidence="1">
    <location>
        <begin position="1115"/>
        <end position="1132"/>
    </location>
</feature>
<feature type="region of interest" description="Disordered" evidence="1">
    <location>
        <begin position="516"/>
        <end position="587"/>
    </location>
</feature>
<organism evidence="2 3">
    <name type="scientific">Pyrrhoderma noxium</name>
    <dbReference type="NCBI Taxonomy" id="2282107"/>
    <lineage>
        <taxon>Eukaryota</taxon>
        <taxon>Fungi</taxon>
        <taxon>Dikarya</taxon>
        <taxon>Basidiomycota</taxon>
        <taxon>Agaricomycotina</taxon>
        <taxon>Agaricomycetes</taxon>
        <taxon>Hymenochaetales</taxon>
        <taxon>Hymenochaetaceae</taxon>
        <taxon>Pyrrhoderma</taxon>
    </lineage>
</organism>
<feature type="compositionally biased region" description="Basic and acidic residues" evidence="1">
    <location>
        <begin position="897"/>
        <end position="909"/>
    </location>
</feature>
<feature type="compositionally biased region" description="Basic residues" evidence="1">
    <location>
        <begin position="578"/>
        <end position="587"/>
    </location>
</feature>
<feature type="region of interest" description="Disordered" evidence="1">
    <location>
        <begin position="1203"/>
        <end position="1292"/>
    </location>
</feature>
<feature type="region of interest" description="Disordered" evidence="1">
    <location>
        <begin position="1346"/>
        <end position="1387"/>
    </location>
</feature>
<feature type="compositionally biased region" description="Polar residues" evidence="1">
    <location>
        <begin position="1349"/>
        <end position="1358"/>
    </location>
</feature>
<feature type="compositionally biased region" description="Polar residues" evidence="1">
    <location>
        <begin position="214"/>
        <end position="228"/>
    </location>
</feature>
<name>A0A286UG12_9AGAM</name>
<feature type="region of interest" description="Disordered" evidence="1">
    <location>
        <begin position="249"/>
        <end position="309"/>
    </location>
</feature>
<gene>
    <name evidence="2" type="ORF">PNOK_0531000</name>
</gene>
<feature type="compositionally biased region" description="Low complexity" evidence="1">
    <location>
        <begin position="860"/>
        <end position="875"/>
    </location>
</feature>
<feature type="region of interest" description="Disordered" evidence="1">
    <location>
        <begin position="676"/>
        <end position="710"/>
    </location>
</feature>
<keyword evidence="3" id="KW-1185">Reference proteome</keyword>
<feature type="region of interest" description="Disordered" evidence="1">
    <location>
        <begin position="1099"/>
        <end position="1167"/>
    </location>
</feature>
<feature type="region of interest" description="Disordered" evidence="1">
    <location>
        <begin position="731"/>
        <end position="750"/>
    </location>
</feature>
<feature type="compositionally biased region" description="Basic and acidic residues" evidence="1">
    <location>
        <begin position="827"/>
        <end position="854"/>
    </location>
</feature>
<feature type="compositionally biased region" description="Polar residues" evidence="1">
    <location>
        <begin position="249"/>
        <end position="266"/>
    </location>
</feature>
<feature type="compositionally biased region" description="Polar residues" evidence="1">
    <location>
        <begin position="1253"/>
        <end position="1264"/>
    </location>
</feature>
<feature type="compositionally biased region" description="Low complexity" evidence="1">
    <location>
        <begin position="1233"/>
        <end position="1250"/>
    </location>
</feature>
<feature type="compositionally biased region" description="Polar residues" evidence="1">
    <location>
        <begin position="676"/>
        <end position="691"/>
    </location>
</feature>
<feature type="region of interest" description="Disordered" evidence="1">
    <location>
        <begin position="214"/>
        <end position="234"/>
    </location>
</feature>
<dbReference type="EMBL" id="NBII01000005">
    <property type="protein sequence ID" value="PAV18468.1"/>
    <property type="molecule type" value="Genomic_DNA"/>
</dbReference>
<evidence type="ECO:0000256" key="1">
    <source>
        <dbReference type="SAM" id="MobiDB-lite"/>
    </source>
</evidence>
<feature type="compositionally biased region" description="Pro residues" evidence="1">
    <location>
        <begin position="281"/>
        <end position="292"/>
    </location>
</feature>
<feature type="region of interest" description="Disordered" evidence="1">
    <location>
        <begin position="378"/>
        <end position="403"/>
    </location>
</feature>
<feature type="compositionally biased region" description="Polar residues" evidence="1">
    <location>
        <begin position="948"/>
        <end position="967"/>
    </location>
</feature>
<protein>
    <submittedName>
        <fullName evidence="2">Uncharacterized protein</fullName>
    </submittedName>
</protein>
<evidence type="ECO:0000313" key="2">
    <source>
        <dbReference type="EMBL" id="PAV18468.1"/>
    </source>
</evidence>
<proteinExistence type="predicted"/>
<reference evidence="2 3" key="1">
    <citation type="journal article" date="2017" name="Mol. Ecol.">
        <title>Comparative and population genomic landscape of Phellinus noxius: A hypervariable fungus causing root rot in trees.</title>
        <authorList>
            <person name="Chung C.L."/>
            <person name="Lee T.J."/>
            <person name="Akiba M."/>
            <person name="Lee H.H."/>
            <person name="Kuo T.H."/>
            <person name="Liu D."/>
            <person name="Ke H.M."/>
            <person name="Yokoi T."/>
            <person name="Roa M.B."/>
            <person name="Lu M.J."/>
            <person name="Chang Y.Y."/>
            <person name="Ann P.J."/>
            <person name="Tsai J.N."/>
            <person name="Chen C.Y."/>
            <person name="Tzean S.S."/>
            <person name="Ota Y."/>
            <person name="Hattori T."/>
            <person name="Sahashi N."/>
            <person name="Liou R.F."/>
            <person name="Kikuchi T."/>
            <person name="Tsai I.J."/>
        </authorList>
    </citation>
    <scope>NUCLEOTIDE SEQUENCE [LARGE SCALE GENOMIC DNA]</scope>
    <source>
        <strain evidence="2 3">FFPRI411160</strain>
    </source>
</reference>
<dbReference type="Proteomes" id="UP000217199">
    <property type="component" value="Unassembled WGS sequence"/>
</dbReference>
<feature type="compositionally biased region" description="Polar residues" evidence="1">
    <location>
        <begin position="910"/>
        <end position="927"/>
    </location>
</feature>
<comment type="caution">
    <text evidence="2">The sequence shown here is derived from an EMBL/GenBank/DDBJ whole genome shotgun (WGS) entry which is preliminary data.</text>
</comment>
<feature type="compositionally biased region" description="Polar residues" evidence="1">
    <location>
        <begin position="1377"/>
        <end position="1387"/>
    </location>
</feature>
<dbReference type="InParanoid" id="A0A286UG12"/>